<keyword evidence="4" id="KW-1185">Reference proteome</keyword>
<dbReference type="Pfam" id="PF10646">
    <property type="entry name" value="Germane"/>
    <property type="match status" value="1"/>
</dbReference>
<dbReference type="InterPro" id="IPR059026">
    <property type="entry name" value="LpqB_N"/>
</dbReference>
<gene>
    <name evidence="3" type="ORF">QRT03_14520</name>
</gene>
<dbReference type="PROSITE" id="PS51257">
    <property type="entry name" value="PROKAR_LIPOPROTEIN"/>
    <property type="match status" value="1"/>
</dbReference>
<feature type="domain" description="GerMN" evidence="2">
    <location>
        <begin position="202"/>
        <end position="293"/>
    </location>
</feature>
<feature type="compositionally biased region" description="Low complexity" evidence="1">
    <location>
        <begin position="582"/>
        <end position="599"/>
    </location>
</feature>
<comment type="caution">
    <text evidence="3">The sequence shown here is derived from an EMBL/GenBank/DDBJ whole genome shotgun (WGS) entry which is preliminary data.</text>
</comment>
<dbReference type="InterPro" id="IPR019606">
    <property type="entry name" value="GerMN"/>
</dbReference>
<dbReference type="EMBL" id="JASVWF010000003">
    <property type="protein sequence ID" value="MDL5157180.1"/>
    <property type="molecule type" value="Genomic_DNA"/>
</dbReference>
<dbReference type="SUPFAM" id="SSF82171">
    <property type="entry name" value="DPP6 N-terminal domain-like"/>
    <property type="match status" value="1"/>
</dbReference>
<evidence type="ECO:0000313" key="4">
    <source>
        <dbReference type="Proteomes" id="UP001231924"/>
    </source>
</evidence>
<evidence type="ECO:0000313" key="3">
    <source>
        <dbReference type="EMBL" id="MDL5157180.1"/>
    </source>
</evidence>
<dbReference type="Gene3D" id="2.120.10.30">
    <property type="entry name" value="TolB, C-terminal domain"/>
    <property type="match status" value="1"/>
</dbReference>
<dbReference type="Pfam" id="PF25976">
    <property type="entry name" value="LpqB_N"/>
    <property type="match status" value="1"/>
</dbReference>
<dbReference type="RefSeq" id="WP_286053596.1">
    <property type="nucleotide sequence ID" value="NZ_JASVWF010000003.1"/>
</dbReference>
<evidence type="ECO:0000256" key="1">
    <source>
        <dbReference type="SAM" id="MobiDB-lite"/>
    </source>
</evidence>
<proteinExistence type="predicted"/>
<evidence type="ECO:0000259" key="2">
    <source>
        <dbReference type="SMART" id="SM00909"/>
    </source>
</evidence>
<name>A0ABT7M926_9PSEU</name>
<protein>
    <submittedName>
        <fullName evidence="3">LpqB family beta-propeller domain-containing protein</fullName>
    </submittedName>
</protein>
<feature type="region of interest" description="Disordered" evidence="1">
    <location>
        <begin position="579"/>
        <end position="599"/>
    </location>
</feature>
<feature type="region of interest" description="Disordered" evidence="1">
    <location>
        <begin position="308"/>
        <end position="370"/>
    </location>
</feature>
<organism evidence="3 4">
    <name type="scientific">Actinomycetospora termitidis</name>
    <dbReference type="NCBI Taxonomy" id="3053470"/>
    <lineage>
        <taxon>Bacteria</taxon>
        <taxon>Bacillati</taxon>
        <taxon>Actinomycetota</taxon>
        <taxon>Actinomycetes</taxon>
        <taxon>Pseudonocardiales</taxon>
        <taxon>Pseudonocardiaceae</taxon>
        <taxon>Actinomycetospora</taxon>
    </lineage>
</organism>
<dbReference type="SMART" id="SM00909">
    <property type="entry name" value="Germane"/>
    <property type="match status" value="1"/>
</dbReference>
<accession>A0ABT7M926</accession>
<dbReference type="Pfam" id="PF10647">
    <property type="entry name" value="Gmad1"/>
    <property type="match status" value="1"/>
</dbReference>
<dbReference type="InterPro" id="IPR018910">
    <property type="entry name" value="LpqB_C"/>
</dbReference>
<dbReference type="Proteomes" id="UP001231924">
    <property type="component" value="Unassembled WGS sequence"/>
</dbReference>
<sequence>MSRSRLAAVLGLIALLLVGCATVPGSSDVSVLRRVGDPAEPSAPSGPARGAGPLEIVRGWILASGATAERHSAARAFLGPAAAGGWDDGASPTVVSDRVDTVFEQGNGQSEEAVVRIRADKLGTLRPDGAFVAAPGLVDLTVRLTATNGVWRISGLPPGTIVRRADLRANTRPVRIWFLAPVGGAPVSETRYLATSPARSVSSRVLDELLSGPSDDLRGAALSALPPGALLRSAVGTTPDGVTTVDLTRVGPVEALDAARRTEIAQQIVLTLAGVGVDRVALTVDGEPLLEGRGELGVADVLAGLPPSIRERRDLPGDGPATPAPAPSPAVVTTGGRVLTVPESAGTTTTRESSPDLVTGVDDARSASLSPDGRDVAVVGFENGVMRLFVGRSGAAVTPTTVVGRAVGQPSWSPDGTEVWTVVDGVPVRAVRGPDSSGTVTPVALDTTPLTGLGPPTALRLSPDGTKVALVSDGRVVIATVVRDPGGGARLGSVRVLRPGPVGEALGGVLDVAWAQTDRLVAVGTAPGLPVQTASVDGLELDSPTTTNLTPPVTAVAAASERPVLVVDQGGLWSLPASGGDVWSSVPGGSNSSVPSYPG</sequence>
<dbReference type="InterPro" id="IPR011042">
    <property type="entry name" value="6-blade_b-propeller_TolB-like"/>
</dbReference>
<reference evidence="3 4" key="1">
    <citation type="submission" date="2023-06" db="EMBL/GenBank/DDBJ databases">
        <title>Actinomycetospora Odt1-22.</title>
        <authorList>
            <person name="Supong K."/>
        </authorList>
    </citation>
    <scope>NUCLEOTIDE SEQUENCE [LARGE SCALE GENOMIC DNA]</scope>
    <source>
        <strain evidence="3 4">Odt1-22</strain>
    </source>
</reference>